<dbReference type="SUPFAM" id="SSF52210">
    <property type="entry name" value="Succinyl-CoA synthetase domains"/>
    <property type="match status" value="1"/>
</dbReference>
<accession>X0UXS4</accession>
<reference evidence="1" key="1">
    <citation type="journal article" date="2014" name="Front. Microbiol.">
        <title>High frequency of phylogenetically diverse reductive dehalogenase-homologous genes in deep subseafloor sedimentary metagenomes.</title>
        <authorList>
            <person name="Kawai M."/>
            <person name="Futagami T."/>
            <person name="Toyoda A."/>
            <person name="Takaki Y."/>
            <person name="Nishi S."/>
            <person name="Hori S."/>
            <person name="Arai W."/>
            <person name="Tsubouchi T."/>
            <person name="Morono Y."/>
            <person name="Uchiyama I."/>
            <person name="Ito T."/>
            <person name="Fujiyama A."/>
            <person name="Inagaki F."/>
            <person name="Takami H."/>
        </authorList>
    </citation>
    <scope>NUCLEOTIDE SEQUENCE</scope>
    <source>
        <strain evidence="1">Expedition CK06-06</strain>
    </source>
</reference>
<protein>
    <recommendedName>
        <fullName evidence="2">Ligase-CoA domain-containing protein</fullName>
    </recommendedName>
</protein>
<evidence type="ECO:0000313" key="1">
    <source>
        <dbReference type="EMBL" id="GAF93255.1"/>
    </source>
</evidence>
<dbReference type="InterPro" id="IPR016102">
    <property type="entry name" value="Succinyl-CoA_synth-like"/>
</dbReference>
<sequence length="146" mass="15962">VQKELRRFTPVAGSSVRNPVDTLAVMEPAKLFDTLCLVASDEAVDVLLAHTGFGWGPGRVATAMGLDLDQLMEAVVDALARAREAAKKPIALVVATPPILEATDYSLRFQELCCRRGFAVFPSIPRAAKAIARMVAWREMREDLPR</sequence>
<evidence type="ECO:0008006" key="2">
    <source>
        <dbReference type="Google" id="ProtNLM"/>
    </source>
</evidence>
<dbReference type="AlphaFoldDB" id="X0UXS4"/>
<comment type="caution">
    <text evidence="1">The sequence shown here is derived from an EMBL/GenBank/DDBJ whole genome shotgun (WGS) entry which is preliminary data.</text>
</comment>
<dbReference type="EMBL" id="BARS01013084">
    <property type="protein sequence ID" value="GAF93255.1"/>
    <property type="molecule type" value="Genomic_DNA"/>
</dbReference>
<dbReference type="Gene3D" id="3.40.50.261">
    <property type="entry name" value="Succinyl-CoA synthetase domains"/>
    <property type="match status" value="1"/>
</dbReference>
<gene>
    <name evidence="1" type="ORF">S01H1_22941</name>
</gene>
<organism evidence="1">
    <name type="scientific">marine sediment metagenome</name>
    <dbReference type="NCBI Taxonomy" id="412755"/>
    <lineage>
        <taxon>unclassified sequences</taxon>
        <taxon>metagenomes</taxon>
        <taxon>ecological metagenomes</taxon>
    </lineage>
</organism>
<name>X0UXS4_9ZZZZ</name>
<proteinExistence type="predicted"/>
<feature type="non-terminal residue" evidence="1">
    <location>
        <position position="1"/>
    </location>
</feature>